<dbReference type="InterPro" id="IPR036397">
    <property type="entry name" value="RNaseH_sf"/>
</dbReference>
<dbReference type="GO" id="GO:0003676">
    <property type="term" value="F:nucleic acid binding"/>
    <property type="evidence" value="ECO:0007669"/>
    <property type="project" value="InterPro"/>
</dbReference>
<reference evidence="2" key="1">
    <citation type="journal article" date="2023" name="Plant J.">
        <title>Genome sequences and population genomics provide insights into the demographic history, inbreeding, and mutation load of two 'living fossil' tree species of Dipteronia.</title>
        <authorList>
            <person name="Feng Y."/>
            <person name="Comes H.P."/>
            <person name="Chen J."/>
            <person name="Zhu S."/>
            <person name="Lu R."/>
            <person name="Zhang X."/>
            <person name="Li P."/>
            <person name="Qiu J."/>
            <person name="Olsen K.M."/>
            <person name="Qiu Y."/>
        </authorList>
    </citation>
    <scope>NUCLEOTIDE SEQUENCE</scope>
    <source>
        <strain evidence="2">NBL</strain>
    </source>
</reference>
<dbReference type="InterPro" id="IPR012337">
    <property type="entry name" value="RNaseH-like_sf"/>
</dbReference>
<evidence type="ECO:0000256" key="1">
    <source>
        <dbReference type="SAM" id="Phobius"/>
    </source>
</evidence>
<keyword evidence="1" id="KW-0472">Membrane</keyword>
<dbReference type="Gene3D" id="3.30.420.10">
    <property type="entry name" value="Ribonuclease H-like superfamily/Ribonuclease H"/>
    <property type="match status" value="1"/>
</dbReference>
<organism evidence="2 3">
    <name type="scientific">Dipteronia sinensis</name>
    <dbReference type="NCBI Taxonomy" id="43782"/>
    <lineage>
        <taxon>Eukaryota</taxon>
        <taxon>Viridiplantae</taxon>
        <taxon>Streptophyta</taxon>
        <taxon>Embryophyta</taxon>
        <taxon>Tracheophyta</taxon>
        <taxon>Spermatophyta</taxon>
        <taxon>Magnoliopsida</taxon>
        <taxon>eudicotyledons</taxon>
        <taxon>Gunneridae</taxon>
        <taxon>Pentapetalae</taxon>
        <taxon>rosids</taxon>
        <taxon>malvids</taxon>
        <taxon>Sapindales</taxon>
        <taxon>Sapindaceae</taxon>
        <taxon>Hippocastanoideae</taxon>
        <taxon>Acereae</taxon>
        <taxon>Dipteronia</taxon>
    </lineage>
</organism>
<evidence type="ECO:0000313" key="2">
    <source>
        <dbReference type="EMBL" id="KAK3219249.1"/>
    </source>
</evidence>
<proteinExistence type="predicted"/>
<keyword evidence="3" id="KW-1185">Reference proteome</keyword>
<gene>
    <name evidence="2" type="ORF">Dsin_013219</name>
</gene>
<protein>
    <submittedName>
        <fullName evidence="2">Uncharacterized protein</fullName>
    </submittedName>
</protein>
<dbReference type="EMBL" id="JANJYJ010000004">
    <property type="protein sequence ID" value="KAK3219249.1"/>
    <property type="molecule type" value="Genomic_DNA"/>
</dbReference>
<accession>A0AAE0E8X2</accession>
<dbReference type="PANTHER" id="PTHR33116:SF75">
    <property type="entry name" value="RIBONUCLEASE H PROTEIN"/>
    <property type="match status" value="1"/>
</dbReference>
<name>A0AAE0E8X2_9ROSI</name>
<evidence type="ECO:0000313" key="3">
    <source>
        <dbReference type="Proteomes" id="UP001281410"/>
    </source>
</evidence>
<dbReference type="InterPro" id="IPR044730">
    <property type="entry name" value="RNase_H-like_dom_plant"/>
</dbReference>
<dbReference type="SUPFAM" id="SSF53098">
    <property type="entry name" value="Ribonuclease H-like"/>
    <property type="match status" value="1"/>
</dbReference>
<keyword evidence="1" id="KW-1133">Transmembrane helix</keyword>
<dbReference type="CDD" id="cd06222">
    <property type="entry name" value="RNase_H_like"/>
    <property type="match status" value="1"/>
</dbReference>
<dbReference type="AlphaFoldDB" id="A0AAE0E8X2"/>
<keyword evidence="1" id="KW-0812">Transmembrane</keyword>
<dbReference type="PANTHER" id="PTHR33116">
    <property type="entry name" value="REVERSE TRANSCRIPTASE ZINC-BINDING DOMAIN-CONTAINING PROTEIN-RELATED-RELATED"/>
    <property type="match status" value="1"/>
</dbReference>
<comment type="caution">
    <text evidence="2">The sequence shown here is derived from an EMBL/GenBank/DDBJ whole genome shotgun (WGS) entry which is preliminary data.</text>
</comment>
<feature type="transmembrane region" description="Helical" evidence="1">
    <location>
        <begin position="60"/>
        <end position="78"/>
    </location>
</feature>
<dbReference type="Proteomes" id="UP001281410">
    <property type="component" value="Unassembled WGS sequence"/>
</dbReference>
<sequence>MSSIWAAALKCKAVSLPFSYLGFPLGARPCSKAFWNTVVEKIEARLAPWKRRFRSKSGKLVLIKSVISSIPIYFMSVFKIPVGIAQRIEKIQKSFLWGDGGVKKKLHAVNWDQERNIPLFFTKSIASLIKENSRAARVLNQGTKVIIGDRARASFWKDIRIESNDLRDSFPRIYALATIKEGPITDFGHWEGDKWKWSIPLRRSVFGWEQSQWDCFLAVLQCVKIRRGITDVLAWNYNLKGVYSVSSFCRAMEEQYANADRFVRFIWQGICPPKLENFVWQLLKERIMVRQAWRIWSKSMASWGVHSCSPNSIVEWAACWSYLCPSPSSERVWNLDFFAAVWTIWDVRNQKVFKEKDTDFTVTVDTINFHIVCWYKYHGAGSHDPITSILLNIPDLCKDPKKSRKRKAEEWTPPDNKGLKFNVDGSVRGNLGPAGIGGVLRDSRGKVLCLFSLFMGSYGSNLTELLAIKKRAVFVSRILLWFANRLKLVSFNSRSSNSVADQLTKKGSSQEGDMV</sequence>